<organism evidence="3">
    <name type="scientific">Sporisorium scitamineum</name>
    <dbReference type="NCBI Taxonomy" id="49012"/>
    <lineage>
        <taxon>Eukaryota</taxon>
        <taxon>Fungi</taxon>
        <taxon>Dikarya</taxon>
        <taxon>Basidiomycota</taxon>
        <taxon>Ustilaginomycotina</taxon>
        <taxon>Ustilaginomycetes</taxon>
        <taxon>Ustilaginales</taxon>
        <taxon>Ustilaginaceae</taxon>
        <taxon>Sporisorium</taxon>
    </lineage>
</organism>
<dbReference type="AlphaFoldDB" id="A0A127Z9R4"/>
<feature type="chain" id="PRO_5007281198" evidence="2">
    <location>
        <begin position="19"/>
        <end position="211"/>
    </location>
</feature>
<feature type="signal peptide" evidence="2">
    <location>
        <begin position="1"/>
        <end position="18"/>
    </location>
</feature>
<name>A0A127Z9R4_9BASI</name>
<keyword evidence="2" id="KW-0732">Signal</keyword>
<evidence type="ECO:0000313" key="3">
    <source>
        <dbReference type="EMBL" id="CDU22868.1"/>
    </source>
</evidence>
<feature type="compositionally biased region" description="Low complexity" evidence="1">
    <location>
        <begin position="171"/>
        <end position="187"/>
    </location>
</feature>
<proteinExistence type="predicted"/>
<evidence type="ECO:0000256" key="2">
    <source>
        <dbReference type="SAM" id="SignalP"/>
    </source>
</evidence>
<gene>
    <name evidence="3" type="ORF">SPSC_01498</name>
</gene>
<evidence type="ECO:0000256" key="1">
    <source>
        <dbReference type="SAM" id="MobiDB-lite"/>
    </source>
</evidence>
<reference evidence="3" key="1">
    <citation type="submission" date="2014-06" db="EMBL/GenBank/DDBJ databases">
        <authorList>
            <person name="Ju J."/>
            <person name="Zhang J."/>
        </authorList>
    </citation>
    <scope>NUCLEOTIDE SEQUENCE</scope>
    <source>
        <strain evidence="3">SscI8</strain>
    </source>
</reference>
<dbReference type="EMBL" id="LK056657">
    <property type="protein sequence ID" value="CDU22868.1"/>
    <property type="molecule type" value="Genomic_DNA"/>
</dbReference>
<accession>A0A127Z9R4</accession>
<dbReference type="OrthoDB" id="2556606at2759"/>
<feature type="region of interest" description="Disordered" evidence="1">
    <location>
        <begin position="165"/>
        <end position="190"/>
    </location>
</feature>
<sequence>MHSFFLFTIFFPVIGVYGAKPPATTEAVRQFTETQELWELLKQHWMLPGSHNPFLNAPPTNKWITYLEEHGAAAVESSHKDTDSDEEHSRLVHFVKDPMTASLFKMNHGVTRGTSFFLIKDYAARLKEDPNNDKIYAAMKKNNQRGFVLPTEFLPARAVQGSQMEDASFRTVGSSGSSSSETSVKSTMRNPYLTRSKVQLVEPGSSAFLKS</sequence>
<protein>
    <submittedName>
        <fullName evidence="3">Uncharacterized protein</fullName>
    </submittedName>
</protein>